<dbReference type="PANTHER" id="PTHR12917">
    <property type="entry name" value="ASPARTYL PROTEASE DDI-RELATED"/>
    <property type="match status" value="1"/>
</dbReference>
<evidence type="ECO:0000313" key="1">
    <source>
        <dbReference type="Proteomes" id="UP000818029"/>
    </source>
</evidence>
<reference evidence="1" key="1">
    <citation type="journal article" date="2020" name="Nat. Genet.">
        <title>Genomic diversifications of five Gossypium allopolyploid species and their impact on cotton improvement.</title>
        <authorList>
            <person name="Chen Z.J."/>
            <person name="Sreedasyam A."/>
            <person name="Ando A."/>
            <person name="Song Q."/>
            <person name="De Santiago L.M."/>
            <person name="Hulse-Kemp A.M."/>
            <person name="Ding M."/>
            <person name="Ye W."/>
            <person name="Kirkbride R.C."/>
            <person name="Jenkins J."/>
            <person name="Plott C."/>
            <person name="Lovell J."/>
            <person name="Lin Y.M."/>
            <person name="Vaughn R."/>
            <person name="Liu B."/>
            <person name="Simpson S."/>
            <person name="Scheffler B.E."/>
            <person name="Wen L."/>
            <person name="Saski C.A."/>
            <person name="Grover C.E."/>
            <person name="Hu G."/>
            <person name="Conover J.L."/>
            <person name="Carlson J.W."/>
            <person name="Shu S."/>
            <person name="Boston L.B."/>
            <person name="Williams M."/>
            <person name="Peterson D.G."/>
            <person name="McGee K."/>
            <person name="Jones D.C."/>
            <person name="Wendel J.F."/>
            <person name="Stelly D.M."/>
            <person name="Grimwood J."/>
            <person name="Schmutz J."/>
        </authorList>
    </citation>
    <scope>NUCLEOTIDE SEQUENCE [LARGE SCALE GENOMIC DNA]</scope>
    <source>
        <strain evidence="1">cv. TM-1</strain>
    </source>
</reference>
<protein>
    <submittedName>
        <fullName evidence="2">UBA domain-containing protein Mud1-like</fullName>
    </submittedName>
</protein>
<evidence type="ECO:0000313" key="2">
    <source>
        <dbReference type="RefSeq" id="XP_016681141.2"/>
    </source>
</evidence>
<accession>A0A1U8IST6</accession>
<dbReference type="GeneID" id="107899916"/>
<proteinExistence type="predicted"/>
<reference evidence="2" key="2">
    <citation type="submission" date="2025-08" db="UniProtKB">
        <authorList>
            <consortium name="RefSeq"/>
        </authorList>
    </citation>
    <scope>IDENTIFICATION</scope>
</reference>
<name>A0A1U8IST6_GOSHI</name>
<sequence length="179" mass="19780">MARKCPNKVMVSVIKKKDEAKPTEGKTSRVNSMVLIPRKKNGGKGLMFVDINIAGQKRSAFIDTGASDLFMSEKAAKKLGMSIRKSNKKIKVATSEKAPTVGVVRDVELQIGEWKSKEEFEVIRLDDYDFVLGLNFLVRIQATLQPWADQIHIATGPSTKSIVPVHRDVKVGTKVLSSI</sequence>
<dbReference type="InterPro" id="IPR021109">
    <property type="entry name" value="Peptidase_aspartic_dom_sf"/>
</dbReference>
<dbReference type="STRING" id="3635.A0A1U8IST6"/>
<dbReference type="Gene3D" id="2.40.70.10">
    <property type="entry name" value="Acid Proteases"/>
    <property type="match status" value="1"/>
</dbReference>
<organism evidence="1 2">
    <name type="scientific">Gossypium hirsutum</name>
    <name type="common">Upland cotton</name>
    <name type="synonym">Gossypium mexicanum</name>
    <dbReference type="NCBI Taxonomy" id="3635"/>
    <lineage>
        <taxon>Eukaryota</taxon>
        <taxon>Viridiplantae</taxon>
        <taxon>Streptophyta</taxon>
        <taxon>Embryophyta</taxon>
        <taxon>Tracheophyta</taxon>
        <taxon>Spermatophyta</taxon>
        <taxon>Magnoliopsida</taxon>
        <taxon>eudicotyledons</taxon>
        <taxon>Gunneridae</taxon>
        <taxon>Pentapetalae</taxon>
        <taxon>rosids</taxon>
        <taxon>malvids</taxon>
        <taxon>Malvales</taxon>
        <taxon>Malvaceae</taxon>
        <taxon>Malvoideae</taxon>
        <taxon>Gossypium</taxon>
    </lineage>
</organism>
<gene>
    <name evidence="2" type="primary">LOC107899916</name>
</gene>
<dbReference type="AlphaFoldDB" id="A0A1U8IST6"/>
<dbReference type="Pfam" id="PF13975">
    <property type="entry name" value="gag-asp_proteas"/>
    <property type="match status" value="1"/>
</dbReference>
<dbReference type="Proteomes" id="UP000818029">
    <property type="component" value="Chromosome D08"/>
</dbReference>
<keyword evidence="1" id="KW-1185">Reference proteome</keyword>
<dbReference type="CDD" id="cd00303">
    <property type="entry name" value="retropepsin_like"/>
    <property type="match status" value="1"/>
</dbReference>
<dbReference type="RefSeq" id="XP_016681141.2">
    <property type="nucleotide sequence ID" value="XM_016825652.2"/>
</dbReference>
<dbReference type="PaxDb" id="3635-A0A1U8IST6"/>
<dbReference type="KEGG" id="ghi:107899916"/>
<dbReference type="PANTHER" id="PTHR12917:SF18">
    <property type="entry name" value="DNA DAMAGE-INDUCIBLE PROTEIN 1-LIKE"/>
    <property type="match status" value="1"/>
</dbReference>
<dbReference type="SUPFAM" id="SSF50630">
    <property type="entry name" value="Acid proteases"/>
    <property type="match status" value="1"/>
</dbReference>